<keyword evidence="2" id="KW-0479">Metal-binding</keyword>
<dbReference type="Gene3D" id="2.60.40.420">
    <property type="entry name" value="Cupredoxins - blue copper proteins"/>
    <property type="match status" value="3"/>
</dbReference>
<proteinExistence type="evidence at transcript level"/>
<sequence length="933" mass="103588">MRLHSEYGGAGQGKIYLVALHAVTVLMLVKYPVGVQEVLSLEFPITTTEDSPLKEYEVFENETGGLIHTTELQVVASLDPKSSSPPVIYSQPLALHPQDYSDKGPSFKNVQEASPKQHEMASSKQALYLNFSLTVGQLPDPNTSIYHTDQHQQNVHTMKGFEITAEGPQHLTLSNNITSTSSETVWTEFSKDRTTQVPQVHTETVFDASVARRHPCDRECVLGASPMRCQYYFVQEWYQTMSKACYGCPLNQSHCDLEHCIAADGVQRTIVVVNRTLPGPHIQVCLGDEIEVVLENAMPEEGAALHWHGLHQRGTPHADGVPFVTQCPVTPGSSFTYVFNASSPGTHFWHSHSGLQRGDGAFGALIVRVPKELDPHEKIYDTDLEEHFMQILDWGHQLGVVTFISHHHGDGDNKPSSILINGKGRYRPFPANMVNTGKPVSPALYPFPVEAGVRNNLRNTTYTPLAVFKVKLGVRHRFRLINAGFLNCPIQLSIDNHTLLVISSDGGDIEPVKVDALVSYAGERFDFILVPELKREAVGRQRKFWARFRGLMDCDDRFSGAHQVAVIEYELDEADGVIIDFNLINEEEPPGEVSYAASERKGLIFNALNVGAATDGFHSVAELNAIGLSEPMPEDPTLKPKADMTFYLGYDFYGKDNPTYHTPNAYGFNQVLDDRQRLQTPQLNHISLRLTPFPLLTQRHLLEVEADHSPFCNESSLAVDGKNCSSLDFCHCTHVLSVPLGAVVELILVDEGVAYDANHPFHLHGHAFRVLGMGRVGKSVSVETIKALDKLGHLHRNTANSKPALKDTVTVPDGGYTVVRFHATNPGYWLFHCHLGFHVELGMALIFKVGEHEDFVPVPNNFPECGSWQSSSNLRVNNPGNTGIRLENIKVMGKESFEENVLYSSCSNQFHSHLSSILLLSVLTYSFQDIILV</sequence>
<comment type="similarity">
    <text evidence="1">Belongs to the multicopper oxidase family.</text>
</comment>
<accession>A0A2Z5WPZ8</accession>
<dbReference type="AlphaFoldDB" id="A0A2Z5WPZ8"/>
<evidence type="ECO:0000259" key="7">
    <source>
        <dbReference type="Pfam" id="PF07732"/>
    </source>
</evidence>
<organism evidence="8">
    <name type="scientific">Nannophya pygmaea</name>
    <name type="common">Scarlet dwarf dragonfly</name>
    <dbReference type="NCBI Taxonomy" id="229391"/>
    <lineage>
        <taxon>Eukaryota</taxon>
        <taxon>Metazoa</taxon>
        <taxon>Ecdysozoa</taxon>
        <taxon>Arthropoda</taxon>
        <taxon>Hexapoda</taxon>
        <taxon>Insecta</taxon>
        <taxon>Pterygota</taxon>
        <taxon>Palaeoptera</taxon>
        <taxon>Odonata</taxon>
        <taxon>Epiprocta</taxon>
        <taxon>Anisoptera</taxon>
        <taxon>Libelluloidea</taxon>
        <taxon>Libellulidae</taxon>
        <taxon>Nannophya</taxon>
    </lineage>
</organism>
<dbReference type="GO" id="GO:0006826">
    <property type="term" value="P:iron ion transport"/>
    <property type="evidence" value="ECO:0007669"/>
    <property type="project" value="TreeGrafter"/>
</dbReference>
<feature type="domain" description="Plastocyanin-like" evidence="5">
    <location>
        <begin position="412"/>
        <end position="570"/>
    </location>
</feature>
<dbReference type="InterPro" id="IPR045087">
    <property type="entry name" value="Cu-oxidase_fam"/>
</dbReference>
<dbReference type="InterPro" id="IPR002355">
    <property type="entry name" value="Cu_oxidase_Cu_BS"/>
</dbReference>
<reference evidence="8" key="1">
    <citation type="journal article" date="2017" name="Appl. Entomol. Zool. (Jpn.)">
        <title>Electroporation-mediated RNA interference reveals a role of the multicopper oxidase 2 gene in dragonfly cuticular pigmentation.</title>
        <authorList>
            <person name="Okude G."/>
            <person name="Futahashi R."/>
            <person name="Kawahara-Miki R."/>
            <person name="Yoshitake K."/>
            <person name="Yajima S."/>
            <person name="Fukatsu T."/>
        </authorList>
    </citation>
    <scope>NUCLEOTIDE SEQUENCE</scope>
</reference>
<name>A0A2Z5WPZ8_NANPY</name>
<evidence type="ECO:0000256" key="3">
    <source>
        <dbReference type="ARBA" id="ARBA00023002"/>
    </source>
</evidence>
<dbReference type="GO" id="GO:0005507">
    <property type="term" value="F:copper ion binding"/>
    <property type="evidence" value="ECO:0007669"/>
    <property type="project" value="InterPro"/>
</dbReference>
<feature type="domain" description="Plastocyanin-like" evidence="6">
    <location>
        <begin position="725"/>
        <end position="851"/>
    </location>
</feature>
<keyword evidence="4" id="KW-0186">Copper</keyword>
<evidence type="ECO:0000256" key="4">
    <source>
        <dbReference type="ARBA" id="ARBA00023008"/>
    </source>
</evidence>
<evidence type="ECO:0000259" key="5">
    <source>
        <dbReference type="Pfam" id="PF00394"/>
    </source>
</evidence>
<evidence type="ECO:0000256" key="2">
    <source>
        <dbReference type="ARBA" id="ARBA00022723"/>
    </source>
</evidence>
<evidence type="ECO:0000313" key="8">
    <source>
        <dbReference type="EMBL" id="BBC20923.1"/>
    </source>
</evidence>
<dbReference type="CDD" id="cd13905">
    <property type="entry name" value="CuRO_3_tcLLC2_insect_like"/>
    <property type="match status" value="1"/>
</dbReference>
<keyword evidence="3" id="KW-0560">Oxidoreductase</keyword>
<dbReference type="Pfam" id="PF00394">
    <property type="entry name" value="Cu-oxidase"/>
    <property type="match status" value="1"/>
</dbReference>
<dbReference type="GO" id="GO:0005886">
    <property type="term" value="C:plasma membrane"/>
    <property type="evidence" value="ECO:0007669"/>
    <property type="project" value="TreeGrafter"/>
</dbReference>
<feature type="domain" description="Plastocyanin-like" evidence="7">
    <location>
        <begin position="260"/>
        <end position="370"/>
    </location>
</feature>
<dbReference type="FunFam" id="2.60.40.420:FF:000031">
    <property type="entry name" value="Laccase-2 isoform A"/>
    <property type="match status" value="1"/>
</dbReference>
<dbReference type="InterPro" id="IPR011706">
    <property type="entry name" value="Cu-oxidase_C"/>
</dbReference>
<dbReference type="SUPFAM" id="SSF49503">
    <property type="entry name" value="Cupredoxins"/>
    <property type="match status" value="3"/>
</dbReference>
<dbReference type="CDD" id="cd13884">
    <property type="entry name" value="CuRO_2_tcLCC_insect_like"/>
    <property type="match status" value="1"/>
</dbReference>
<dbReference type="PANTHER" id="PTHR11709">
    <property type="entry name" value="MULTI-COPPER OXIDASE"/>
    <property type="match status" value="1"/>
</dbReference>
<dbReference type="CDD" id="cd13858">
    <property type="entry name" value="CuRO_1_tcLCC2_insect_like"/>
    <property type="match status" value="1"/>
</dbReference>
<evidence type="ECO:0000259" key="6">
    <source>
        <dbReference type="Pfam" id="PF07731"/>
    </source>
</evidence>
<dbReference type="InterPro" id="IPR008972">
    <property type="entry name" value="Cupredoxin"/>
</dbReference>
<dbReference type="InterPro" id="IPR011707">
    <property type="entry name" value="Cu-oxidase-like_N"/>
</dbReference>
<dbReference type="EMBL" id="LC202055">
    <property type="protein sequence ID" value="BBC20923.1"/>
    <property type="molecule type" value="mRNA"/>
</dbReference>
<gene>
    <name evidence="8" type="primary">laccase1</name>
</gene>
<dbReference type="Pfam" id="PF07732">
    <property type="entry name" value="Cu-oxidase_3"/>
    <property type="match status" value="1"/>
</dbReference>
<dbReference type="GO" id="GO:0016491">
    <property type="term" value="F:oxidoreductase activity"/>
    <property type="evidence" value="ECO:0007669"/>
    <property type="project" value="UniProtKB-KW"/>
</dbReference>
<dbReference type="InterPro" id="IPR001117">
    <property type="entry name" value="Cu-oxidase_2nd"/>
</dbReference>
<evidence type="ECO:0000256" key="1">
    <source>
        <dbReference type="ARBA" id="ARBA00010609"/>
    </source>
</evidence>
<dbReference type="PROSITE" id="PS00080">
    <property type="entry name" value="MULTICOPPER_OXIDASE2"/>
    <property type="match status" value="1"/>
</dbReference>
<dbReference type="FunFam" id="2.60.40.420:FF:000045">
    <property type="entry name" value="Laccase 2"/>
    <property type="match status" value="1"/>
</dbReference>
<protein>
    <submittedName>
        <fullName evidence="8">Laccase-like multicopper oxidase 1</fullName>
    </submittedName>
</protein>
<dbReference type="PANTHER" id="PTHR11709:SF394">
    <property type="entry name" value="FI03373P-RELATED"/>
    <property type="match status" value="1"/>
</dbReference>
<dbReference type="Pfam" id="PF07731">
    <property type="entry name" value="Cu-oxidase_2"/>
    <property type="match status" value="1"/>
</dbReference>